<evidence type="ECO:0000256" key="2">
    <source>
        <dbReference type="ARBA" id="ARBA00022723"/>
    </source>
</evidence>
<evidence type="ECO:0000259" key="8">
    <source>
        <dbReference type="PROSITE" id="PS50048"/>
    </source>
</evidence>
<evidence type="ECO:0000256" key="3">
    <source>
        <dbReference type="ARBA" id="ARBA00023015"/>
    </source>
</evidence>
<dbReference type="GeneID" id="54280726"/>
<evidence type="ECO:0000256" key="7">
    <source>
        <dbReference type="SAM" id="MobiDB-lite"/>
    </source>
</evidence>
<keyword evidence="4" id="KW-0238">DNA-binding</keyword>
<keyword evidence="2" id="KW-0479">Metal-binding</keyword>
<keyword evidence="6" id="KW-0539">Nucleus</keyword>
<dbReference type="GO" id="GO:0005634">
    <property type="term" value="C:nucleus"/>
    <property type="evidence" value="ECO:0007669"/>
    <property type="project" value="UniProtKB-SubCell"/>
</dbReference>
<accession>A0A6A5Y301</accession>
<dbReference type="GO" id="GO:0006351">
    <property type="term" value="P:DNA-templated transcription"/>
    <property type="evidence" value="ECO:0007669"/>
    <property type="project" value="InterPro"/>
</dbReference>
<dbReference type="Pfam" id="PF04082">
    <property type="entry name" value="Fungal_trans"/>
    <property type="match status" value="1"/>
</dbReference>
<dbReference type="CDD" id="cd12148">
    <property type="entry name" value="fungal_TF_MHR"/>
    <property type="match status" value="1"/>
</dbReference>
<evidence type="ECO:0000256" key="1">
    <source>
        <dbReference type="ARBA" id="ARBA00004123"/>
    </source>
</evidence>
<dbReference type="GO" id="GO:0008270">
    <property type="term" value="F:zinc ion binding"/>
    <property type="evidence" value="ECO:0007669"/>
    <property type="project" value="InterPro"/>
</dbReference>
<evidence type="ECO:0000313" key="10">
    <source>
        <dbReference type="Proteomes" id="UP000799778"/>
    </source>
</evidence>
<dbReference type="OrthoDB" id="5424793at2759"/>
<feature type="region of interest" description="Disordered" evidence="7">
    <location>
        <begin position="595"/>
        <end position="638"/>
    </location>
</feature>
<feature type="region of interest" description="Disordered" evidence="7">
    <location>
        <begin position="84"/>
        <end position="144"/>
    </location>
</feature>
<dbReference type="InterPro" id="IPR036864">
    <property type="entry name" value="Zn2-C6_fun-type_DNA-bd_sf"/>
</dbReference>
<dbReference type="InterPro" id="IPR001138">
    <property type="entry name" value="Zn2Cys6_DnaBD"/>
</dbReference>
<comment type="subcellular location">
    <subcellularLocation>
        <location evidence="1">Nucleus</location>
    </subcellularLocation>
</comment>
<feature type="compositionally biased region" description="Basic and acidic residues" evidence="7">
    <location>
        <begin position="84"/>
        <end position="93"/>
    </location>
</feature>
<reference evidence="9" key="1">
    <citation type="journal article" date="2020" name="Stud. Mycol.">
        <title>101 Dothideomycetes genomes: a test case for predicting lifestyles and emergence of pathogens.</title>
        <authorList>
            <person name="Haridas S."/>
            <person name="Albert R."/>
            <person name="Binder M."/>
            <person name="Bloem J."/>
            <person name="Labutti K."/>
            <person name="Salamov A."/>
            <person name="Andreopoulos B."/>
            <person name="Baker S."/>
            <person name="Barry K."/>
            <person name="Bills G."/>
            <person name="Bluhm B."/>
            <person name="Cannon C."/>
            <person name="Castanera R."/>
            <person name="Culley D."/>
            <person name="Daum C."/>
            <person name="Ezra D."/>
            <person name="Gonzalez J."/>
            <person name="Henrissat B."/>
            <person name="Kuo A."/>
            <person name="Liang C."/>
            <person name="Lipzen A."/>
            <person name="Lutzoni F."/>
            <person name="Magnuson J."/>
            <person name="Mondo S."/>
            <person name="Nolan M."/>
            <person name="Ohm R."/>
            <person name="Pangilinan J."/>
            <person name="Park H.-J."/>
            <person name="Ramirez L."/>
            <person name="Alfaro M."/>
            <person name="Sun H."/>
            <person name="Tritt A."/>
            <person name="Yoshinaga Y."/>
            <person name="Zwiers L.-H."/>
            <person name="Turgeon B."/>
            <person name="Goodwin S."/>
            <person name="Spatafora J."/>
            <person name="Crous P."/>
            <person name="Grigoriev I."/>
        </authorList>
    </citation>
    <scope>NUCLEOTIDE SEQUENCE</scope>
    <source>
        <strain evidence="9">CBS 175.79</strain>
    </source>
</reference>
<keyword evidence="3" id="KW-0805">Transcription regulation</keyword>
<gene>
    <name evidence="9" type="ORF">BU24DRAFT_342753</name>
</gene>
<evidence type="ECO:0000256" key="5">
    <source>
        <dbReference type="ARBA" id="ARBA00023163"/>
    </source>
</evidence>
<keyword evidence="5" id="KW-0804">Transcription</keyword>
<dbReference type="PROSITE" id="PS00463">
    <property type="entry name" value="ZN2_CY6_FUNGAL_1"/>
    <property type="match status" value="1"/>
</dbReference>
<dbReference type="InterPro" id="IPR007219">
    <property type="entry name" value="XnlR_reg_dom"/>
</dbReference>
<dbReference type="EMBL" id="ML978067">
    <property type="protein sequence ID" value="KAF2019808.1"/>
    <property type="molecule type" value="Genomic_DNA"/>
</dbReference>
<proteinExistence type="predicted"/>
<dbReference type="RefSeq" id="XP_033388147.1">
    <property type="nucleotide sequence ID" value="XM_033523329.1"/>
</dbReference>
<dbReference type="InterPro" id="IPR051089">
    <property type="entry name" value="prtT"/>
</dbReference>
<dbReference type="SUPFAM" id="SSF57701">
    <property type="entry name" value="Zn2/Cys6 DNA-binding domain"/>
    <property type="match status" value="1"/>
</dbReference>
<dbReference type="Gene3D" id="4.10.240.10">
    <property type="entry name" value="Zn(2)-C6 fungal-type DNA-binding domain"/>
    <property type="match status" value="1"/>
</dbReference>
<feature type="compositionally biased region" description="Basic and acidic residues" evidence="7">
    <location>
        <begin position="129"/>
        <end position="142"/>
    </location>
</feature>
<protein>
    <recommendedName>
        <fullName evidence="8">Zn(2)-C6 fungal-type domain-containing protein</fullName>
    </recommendedName>
</protein>
<dbReference type="Proteomes" id="UP000799778">
    <property type="component" value="Unassembled WGS sequence"/>
</dbReference>
<name>A0A6A5Y301_9PLEO</name>
<dbReference type="PANTHER" id="PTHR31845">
    <property type="entry name" value="FINGER DOMAIN PROTEIN, PUTATIVE-RELATED"/>
    <property type="match status" value="1"/>
</dbReference>
<dbReference type="AlphaFoldDB" id="A0A6A5Y301"/>
<evidence type="ECO:0000313" key="9">
    <source>
        <dbReference type="EMBL" id="KAF2019808.1"/>
    </source>
</evidence>
<dbReference type="GO" id="GO:0000981">
    <property type="term" value="F:DNA-binding transcription factor activity, RNA polymerase II-specific"/>
    <property type="evidence" value="ECO:0007669"/>
    <property type="project" value="InterPro"/>
</dbReference>
<evidence type="ECO:0000256" key="6">
    <source>
        <dbReference type="ARBA" id="ARBA00023242"/>
    </source>
</evidence>
<dbReference type="CDD" id="cd00067">
    <property type="entry name" value="GAL4"/>
    <property type="match status" value="1"/>
</dbReference>
<evidence type="ECO:0000256" key="4">
    <source>
        <dbReference type="ARBA" id="ARBA00023125"/>
    </source>
</evidence>
<keyword evidence="10" id="KW-1185">Reference proteome</keyword>
<organism evidence="9 10">
    <name type="scientific">Aaosphaeria arxii CBS 175.79</name>
    <dbReference type="NCBI Taxonomy" id="1450172"/>
    <lineage>
        <taxon>Eukaryota</taxon>
        <taxon>Fungi</taxon>
        <taxon>Dikarya</taxon>
        <taxon>Ascomycota</taxon>
        <taxon>Pezizomycotina</taxon>
        <taxon>Dothideomycetes</taxon>
        <taxon>Pleosporomycetidae</taxon>
        <taxon>Pleosporales</taxon>
        <taxon>Pleosporales incertae sedis</taxon>
        <taxon>Aaosphaeria</taxon>
    </lineage>
</organism>
<dbReference type="PANTHER" id="PTHR31845:SF10">
    <property type="entry name" value="ZN(II)2CYS6 TRANSCRIPTION FACTOR (EUROFUNG)"/>
    <property type="match status" value="1"/>
</dbReference>
<dbReference type="GO" id="GO:0000976">
    <property type="term" value="F:transcription cis-regulatory region binding"/>
    <property type="evidence" value="ECO:0007669"/>
    <property type="project" value="TreeGrafter"/>
</dbReference>
<dbReference type="PROSITE" id="PS50048">
    <property type="entry name" value="ZN2_CY6_FUNGAL_2"/>
    <property type="match status" value="1"/>
</dbReference>
<sequence>MEETEAPNLERATGQIRTVQACQRCRSLKTKCLPSERPGTCRRCFSAKRDCQWAEAPRRTKRVRGPSRISQVEQKIDGLVASLGKRDSERPIDVSDLTTNPPAGQHPKPGIFPGSWVPFPSSFSVDNNEPEKEDTRPEKDADPANQLIERLRLIHSFSNDTDSSRPPDNMFQSSSRNEAPISNEILRQLLSTGEADTLLNEFRTMSDSFPFMPIAPTTTAFELSATKPMLFHAIMLVSTPKDHKRQMALDEAYRSELANRTIIHPRRTLSLVQSLLVYLAWYHFIFSHKTQQIFSLLQLTIGLALDIGLHQKSKRMPIELPGRIVPPLPSDEVQRERQRSLLGLYYLSSTVAMGMLKPHFLKYSDYMAESCKRLRRDLEYPSDECLHRILSLRRIDDQMYDALHSEEALDLPIGDSRIAMNLRYLSTQLEEWKRENGETDSNGLREMSYDFSELQLYAVCLRSGKQVSQAASFDPQQMNAFFKCLEAAKRFLDTLLDVPVSDYYRFTMPLWMRLPYVIITASRLCIPNDANRAAQWDVKAAQDRLRLDLYLESLSHRMQLLTTYDGIIQKHHDFWCAMRMIMDLTRSWYCNKTRGSRDNASLSSSSNNLSTPETMTSSNHEHTAPASGTPSSFGTMGVSMPPMTSMGMDAAGEDTFSGSSDPFAFMHEMDFDMDQFFDIGIWGHEAYEGMGFGGHS</sequence>
<feature type="compositionally biased region" description="Low complexity" evidence="7">
    <location>
        <begin position="601"/>
        <end position="610"/>
    </location>
</feature>
<feature type="domain" description="Zn(2)-C6 fungal-type" evidence="8">
    <location>
        <begin position="21"/>
        <end position="53"/>
    </location>
</feature>